<dbReference type="AlphaFoldDB" id="A0A8J7J1F3"/>
<dbReference type="SMART" id="SM00871">
    <property type="entry name" value="AraC_E_bind"/>
    <property type="match status" value="1"/>
</dbReference>
<dbReference type="EMBL" id="JAELVQ010000003">
    <property type="protein sequence ID" value="MBJ6367184.1"/>
    <property type="molecule type" value="Genomic_DNA"/>
</dbReference>
<reference evidence="2" key="1">
    <citation type="submission" date="2020-12" db="EMBL/GenBank/DDBJ databases">
        <title>Snuella sp. nov., isolated from sediment in Incheon.</title>
        <authorList>
            <person name="Kim W."/>
        </authorList>
    </citation>
    <scope>NUCLEOTIDE SEQUENCE</scope>
    <source>
        <strain evidence="2">CAU 1569</strain>
    </source>
</reference>
<evidence type="ECO:0000313" key="2">
    <source>
        <dbReference type="EMBL" id="MBJ6367184.1"/>
    </source>
</evidence>
<evidence type="ECO:0000259" key="1">
    <source>
        <dbReference type="SMART" id="SM00871"/>
    </source>
</evidence>
<dbReference type="InterPro" id="IPR011256">
    <property type="entry name" value="Reg_factor_effector_dom_sf"/>
</dbReference>
<dbReference type="Pfam" id="PF06445">
    <property type="entry name" value="GyrI-like"/>
    <property type="match status" value="1"/>
</dbReference>
<dbReference type="InterPro" id="IPR010499">
    <property type="entry name" value="AraC_E-bd"/>
</dbReference>
<dbReference type="CDD" id="cd07818">
    <property type="entry name" value="SRPBCC_1"/>
    <property type="match status" value="1"/>
</dbReference>
<dbReference type="InterPro" id="IPR023393">
    <property type="entry name" value="START-like_dom_sf"/>
</dbReference>
<protein>
    <submittedName>
        <fullName evidence="2">SRPBCC family protein</fullName>
    </submittedName>
</protein>
<keyword evidence="3" id="KW-1185">Reference proteome</keyword>
<dbReference type="InterPro" id="IPR029442">
    <property type="entry name" value="GyrI-like"/>
</dbReference>
<name>A0A8J7J1F3_9FLAO</name>
<dbReference type="Gene3D" id="3.20.80.10">
    <property type="entry name" value="Regulatory factor, effector binding domain"/>
    <property type="match status" value="1"/>
</dbReference>
<dbReference type="Gene3D" id="3.30.530.20">
    <property type="match status" value="1"/>
</dbReference>
<dbReference type="Proteomes" id="UP000610931">
    <property type="component" value="Unassembled WGS sequence"/>
</dbReference>
<sequence length="339" mass="38129">MKAFKYLLFLLLIFVIGLSVYIAVQPNTFEVSRTRTIKAPASVIYNNVIDLKNWEAWSSWVESDPDIRITYPEQTLGVNGSYTWEDKDGIGTMKTLETVANKSIKQTMQFADFPASDINWKFEANANGSTDVTWSISGNNLPFGFKAFTVFAGGMEKQIGPHYERSLEKLDSIVIANMKAYTITVNGITQHSGGYYLYNTTSCKIDDLKDTMSTMLAKVINYASKNKLTPSGPPFVLYHKWDETNNATIFSCCIPTTEKVITTNDAILTGQLQDFKAVKTTLKGHYDNLKEAWGTTMTYIKEQELEFSENGAMLESYITDPTQTPNPANWETQIYIAVK</sequence>
<dbReference type="InterPro" id="IPR019587">
    <property type="entry name" value="Polyketide_cyclase/dehydratase"/>
</dbReference>
<dbReference type="RefSeq" id="WP_199113479.1">
    <property type="nucleotide sequence ID" value="NZ_JAELVQ010000003.1"/>
</dbReference>
<accession>A0A8J7J1F3</accession>
<dbReference type="SUPFAM" id="SSF55961">
    <property type="entry name" value="Bet v1-like"/>
    <property type="match status" value="1"/>
</dbReference>
<proteinExistence type="predicted"/>
<comment type="caution">
    <text evidence="2">The sequence shown here is derived from an EMBL/GenBank/DDBJ whole genome shotgun (WGS) entry which is preliminary data.</text>
</comment>
<feature type="domain" description="AraC effector-binding" evidence="1">
    <location>
        <begin position="201"/>
        <end position="339"/>
    </location>
</feature>
<dbReference type="SUPFAM" id="SSF55136">
    <property type="entry name" value="Probable bacterial effector-binding domain"/>
    <property type="match status" value="1"/>
</dbReference>
<gene>
    <name evidence="2" type="ORF">JF259_03675</name>
</gene>
<dbReference type="Pfam" id="PF10604">
    <property type="entry name" value="Polyketide_cyc2"/>
    <property type="match status" value="1"/>
</dbReference>
<organism evidence="2 3">
    <name type="scientific">Snuella sedimenti</name>
    <dbReference type="NCBI Taxonomy" id="2798802"/>
    <lineage>
        <taxon>Bacteria</taxon>
        <taxon>Pseudomonadati</taxon>
        <taxon>Bacteroidota</taxon>
        <taxon>Flavobacteriia</taxon>
        <taxon>Flavobacteriales</taxon>
        <taxon>Flavobacteriaceae</taxon>
        <taxon>Snuella</taxon>
    </lineage>
</organism>
<evidence type="ECO:0000313" key="3">
    <source>
        <dbReference type="Proteomes" id="UP000610931"/>
    </source>
</evidence>